<evidence type="ECO:0000256" key="1">
    <source>
        <dbReference type="SAM" id="MobiDB-lite"/>
    </source>
</evidence>
<dbReference type="PANTHER" id="PTHR21439:SF0">
    <property type="entry name" value="PROTEIN OSCP1"/>
    <property type="match status" value="1"/>
</dbReference>
<feature type="region of interest" description="Disordered" evidence="1">
    <location>
        <begin position="245"/>
        <end position="309"/>
    </location>
</feature>
<evidence type="ECO:0000313" key="2">
    <source>
        <dbReference type="EMBL" id="WZN63843.1"/>
    </source>
</evidence>
<dbReference type="InterPro" id="IPR019332">
    <property type="entry name" value="OSCP1"/>
</dbReference>
<accession>A0AAX4PCH0</accession>
<dbReference type="PANTHER" id="PTHR21439">
    <property type="entry name" value="OXIDORED-NITRO DOMAIN-CONTAINING PROTEIN"/>
    <property type="match status" value="1"/>
</dbReference>
<dbReference type="EMBL" id="CP151508">
    <property type="protein sequence ID" value="WZN63843.1"/>
    <property type="molecule type" value="Genomic_DNA"/>
</dbReference>
<dbReference type="Proteomes" id="UP001472866">
    <property type="component" value="Chromosome 08"/>
</dbReference>
<reference evidence="2 3" key="1">
    <citation type="submission" date="2024-03" db="EMBL/GenBank/DDBJ databases">
        <title>Complete genome sequence of the green alga Chloropicon roscoffensis RCC1871.</title>
        <authorList>
            <person name="Lemieux C."/>
            <person name="Pombert J.-F."/>
            <person name="Otis C."/>
            <person name="Turmel M."/>
        </authorList>
    </citation>
    <scope>NUCLEOTIDE SEQUENCE [LARGE SCALE GENOMIC DNA]</scope>
    <source>
        <strain evidence="2 3">RCC1871</strain>
    </source>
</reference>
<name>A0AAX4PCH0_9CHLO</name>
<proteinExistence type="predicted"/>
<sequence>MSLYGIPFLLTNLGAQTIYVIDQRLRDQNIPPPKAQRILGDICAVLFSENLWDQIISPQDLYTSNSTRSVLEKIVHSSLIKLNAASMNKLYDLTQMVFKHQLLVCDKPSVLWTLTKKHIETVKELVPDLYKLNDFNTSMGKFAALAESLSVSDWVGLRQALLEFLRERRVKITLLMNSGFQAPDGSLGCLNQQKDVDAVGGVNTTRFQALREGQQRVSTGKVALAAYAKRRRLILAPKEIVCNIYDQDPAPSTPKTPTPVTSPRITPSPTPSPGTSPSKHFAGYMSPRPEAGDRPRPEPAASSASIPATMVDGGKELNSLASMIGAPKGSPSTAAPRRLSIFADSIDVAEESDREGDVTGDPLATVKLVQDIVLETKLMSPRRNLEKVVADLDLGGTGTSAPGMEGVAEEEDDLLDLMDGA</sequence>
<feature type="compositionally biased region" description="Acidic residues" evidence="1">
    <location>
        <begin position="407"/>
        <end position="421"/>
    </location>
</feature>
<evidence type="ECO:0000313" key="3">
    <source>
        <dbReference type="Proteomes" id="UP001472866"/>
    </source>
</evidence>
<dbReference type="Pfam" id="PF10188">
    <property type="entry name" value="Oscp1"/>
    <property type="match status" value="1"/>
</dbReference>
<dbReference type="AlphaFoldDB" id="A0AAX4PCH0"/>
<dbReference type="GO" id="GO:0005886">
    <property type="term" value="C:plasma membrane"/>
    <property type="evidence" value="ECO:0007669"/>
    <property type="project" value="TreeGrafter"/>
</dbReference>
<gene>
    <name evidence="2" type="ORF">HKI87_08g53960</name>
</gene>
<protein>
    <submittedName>
        <fullName evidence="2">Organic solute transport protein</fullName>
    </submittedName>
</protein>
<organism evidence="2 3">
    <name type="scientific">Chloropicon roscoffensis</name>
    <dbReference type="NCBI Taxonomy" id="1461544"/>
    <lineage>
        <taxon>Eukaryota</taxon>
        <taxon>Viridiplantae</taxon>
        <taxon>Chlorophyta</taxon>
        <taxon>Chloropicophyceae</taxon>
        <taxon>Chloropicales</taxon>
        <taxon>Chloropicaceae</taxon>
        <taxon>Chloropicon</taxon>
    </lineage>
</organism>
<feature type="compositionally biased region" description="Low complexity" evidence="1">
    <location>
        <begin position="299"/>
        <end position="308"/>
    </location>
</feature>
<keyword evidence="3" id="KW-1185">Reference proteome</keyword>
<feature type="region of interest" description="Disordered" evidence="1">
    <location>
        <begin position="393"/>
        <end position="421"/>
    </location>
</feature>
<dbReference type="GO" id="GO:0005737">
    <property type="term" value="C:cytoplasm"/>
    <property type="evidence" value="ECO:0007669"/>
    <property type="project" value="TreeGrafter"/>
</dbReference>